<dbReference type="AlphaFoldDB" id="A0AAN8MLG2"/>
<keyword evidence="3" id="KW-1185">Reference proteome</keyword>
<accession>A0AAN8MLG2</accession>
<organism evidence="2 3">
    <name type="scientific">Orbilia javanica</name>
    <dbReference type="NCBI Taxonomy" id="47235"/>
    <lineage>
        <taxon>Eukaryota</taxon>
        <taxon>Fungi</taxon>
        <taxon>Dikarya</taxon>
        <taxon>Ascomycota</taxon>
        <taxon>Pezizomycotina</taxon>
        <taxon>Orbiliomycetes</taxon>
        <taxon>Orbiliales</taxon>
        <taxon>Orbiliaceae</taxon>
        <taxon>Orbilia</taxon>
    </lineage>
</organism>
<dbReference type="InterPro" id="IPR032675">
    <property type="entry name" value="LRR_dom_sf"/>
</dbReference>
<dbReference type="Proteomes" id="UP001313282">
    <property type="component" value="Unassembled WGS sequence"/>
</dbReference>
<evidence type="ECO:0000313" key="2">
    <source>
        <dbReference type="EMBL" id="KAK6330625.1"/>
    </source>
</evidence>
<comment type="caution">
    <text evidence="2">The sequence shown here is derived from an EMBL/GenBank/DDBJ whole genome shotgun (WGS) entry which is preliminary data.</text>
</comment>
<gene>
    <name evidence="2" type="ORF">TWF718_002822</name>
</gene>
<evidence type="ECO:0000313" key="3">
    <source>
        <dbReference type="Proteomes" id="UP001313282"/>
    </source>
</evidence>
<feature type="region of interest" description="Disordered" evidence="1">
    <location>
        <begin position="82"/>
        <end position="108"/>
    </location>
</feature>
<dbReference type="SUPFAM" id="SSF52047">
    <property type="entry name" value="RNI-like"/>
    <property type="match status" value="1"/>
</dbReference>
<sequence length="585" mass="67224">MADITTLPYELIHEITSQYLSTTDLKSLRLAISTPVIATSTASTLFECVTLRLGNRQGSHETLTSKAQCLSNHKHHAYSSRWDQNYSNSSGVSSPRKKGNELSKGGIRNKNNTSDGLFRFVKKLLVDVRYPFAVDLVALQRLDVEGRGERFRPSADLRVFEELVTLQEGNLFLDVVEEVVKNLVKTGMLKFVRVQLSDVMPYRQNRRLLSLVCKPASSRSYSLSVSQTFRDLDNIEMFLTPISGCDHLDLRLDAWVTDRIIQQHVDSIIETLYRCRGLKGFSIDTRLHKLTTESSERIWEALSLLPRLETLSVKVLSGRFPQPGPDLMFRKLKTLKVIKRDRYNANDSGRLLGVMTDSGIKLEKVMIGSYFSEVQQYLMLQTSLTDLEIRGRFGVAMEDAAPGFWKHVIPVLSEKLKRLRVYSCAEGVWSWYDEEDNCAKMALRECKKLEELMISCYRPSPTKNFVIEMMEDLLIHCPRLKTLNLKFCKGDMREKIASTEGLLNKWTSPPRISEALKGRGFEVLYDKKTYLEWTFEANHSQVSEERRPLAWDCYLQKWNLAGIFGEDVGMFYVLKRAEDEYCFDE</sequence>
<dbReference type="Gene3D" id="3.80.10.10">
    <property type="entry name" value="Ribonuclease Inhibitor"/>
    <property type="match status" value="1"/>
</dbReference>
<feature type="compositionally biased region" description="Polar residues" evidence="1">
    <location>
        <begin position="82"/>
        <end position="93"/>
    </location>
</feature>
<evidence type="ECO:0008006" key="4">
    <source>
        <dbReference type="Google" id="ProtNLM"/>
    </source>
</evidence>
<protein>
    <recommendedName>
        <fullName evidence="4">F-box domain-containing protein</fullName>
    </recommendedName>
</protein>
<evidence type="ECO:0000256" key="1">
    <source>
        <dbReference type="SAM" id="MobiDB-lite"/>
    </source>
</evidence>
<reference evidence="2 3" key="1">
    <citation type="submission" date="2019-10" db="EMBL/GenBank/DDBJ databases">
        <authorList>
            <person name="Palmer J.M."/>
        </authorList>
    </citation>
    <scope>NUCLEOTIDE SEQUENCE [LARGE SCALE GENOMIC DNA]</scope>
    <source>
        <strain evidence="2 3">TWF718</strain>
    </source>
</reference>
<dbReference type="EMBL" id="JAVHNR010000011">
    <property type="protein sequence ID" value="KAK6330625.1"/>
    <property type="molecule type" value="Genomic_DNA"/>
</dbReference>
<name>A0AAN8MLG2_9PEZI</name>
<proteinExistence type="predicted"/>